<feature type="domain" description="SMODS and SLOG-associating 2TM effector" evidence="2">
    <location>
        <begin position="1"/>
        <end position="176"/>
    </location>
</feature>
<dbReference type="EMBL" id="CP049806">
    <property type="protein sequence ID" value="QIT18358.1"/>
    <property type="molecule type" value="Genomic_DNA"/>
</dbReference>
<name>A0A6H0FVK0_ACIPI</name>
<feature type="transmembrane region" description="Helical" evidence="1">
    <location>
        <begin position="59"/>
        <end position="76"/>
    </location>
</feature>
<feature type="transmembrane region" description="Helical" evidence="1">
    <location>
        <begin position="170"/>
        <end position="190"/>
    </location>
</feature>
<accession>A0A6H0FVK0</accession>
<reference evidence="3 4" key="1">
    <citation type="submission" date="2020-03" db="EMBL/GenBank/DDBJ databases">
        <authorList>
            <person name="Zhang L."/>
            <person name="Han X."/>
            <person name="Chen Y."/>
            <person name="Yu Y."/>
        </authorList>
    </citation>
    <scope>NUCLEOTIDE SEQUENCE [LARGE SCALE GENOMIC DNA]</scope>
    <source>
        <strain evidence="3 4">A1254</strain>
    </source>
</reference>
<proteinExistence type="predicted"/>
<evidence type="ECO:0000313" key="3">
    <source>
        <dbReference type="EMBL" id="QIT18358.1"/>
    </source>
</evidence>
<evidence type="ECO:0000259" key="2">
    <source>
        <dbReference type="Pfam" id="PF18169"/>
    </source>
</evidence>
<keyword evidence="1" id="KW-0472">Membrane</keyword>
<dbReference type="Pfam" id="PF18169">
    <property type="entry name" value="SLATT_6"/>
    <property type="match status" value="1"/>
</dbReference>
<keyword evidence="1" id="KW-0812">Transmembrane</keyword>
<dbReference type="RefSeq" id="WP_033850311.1">
    <property type="nucleotide sequence ID" value="NZ_CP049806.1"/>
</dbReference>
<dbReference type="AlphaFoldDB" id="A0A6H0FVK0"/>
<evidence type="ECO:0000256" key="1">
    <source>
        <dbReference type="SAM" id="Phobius"/>
    </source>
</evidence>
<sequence length="195" mass="22700">MNKAELLRYIAETGYNVGFGAKKHLATYDLLEKMPGWIGFVSTAVGILGLIIDAFSTKLVSAIFVIVGISGLYISFYDRDKKEYEKAGSALTSLFNELKSLYFDVKSLPDNSDVSTYQVKVHDIEKRYLPLCISKQILFSNWYAHYKFFWEHQIDWIDEQLNFKFLRDKLPFSLIFILIVLFGVLSIFNYKKYFF</sequence>
<dbReference type="NCBIfam" id="NF033630">
    <property type="entry name" value="SLATT_6"/>
    <property type="match status" value="1"/>
</dbReference>
<protein>
    <submittedName>
        <fullName evidence="3">SLATT domain-containing protein</fullName>
    </submittedName>
</protein>
<feature type="transmembrane region" description="Helical" evidence="1">
    <location>
        <begin position="34"/>
        <end position="52"/>
    </location>
</feature>
<keyword evidence="1" id="KW-1133">Transmembrane helix</keyword>
<gene>
    <name evidence="3" type="ORF">G8E09_11875</name>
</gene>
<dbReference type="Proteomes" id="UP000501692">
    <property type="component" value="Chromosome"/>
</dbReference>
<organism evidence="3 4">
    <name type="scientific">Acinetobacter pittii</name>
    <name type="common">Acinetobacter genomosp. 3</name>
    <dbReference type="NCBI Taxonomy" id="48296"/>
    <lineage>
        <taxon>Bacteria</taxon>
        <taxon>Pseudomonadati</taxon>
        <taxon>Pseudomonadota</taxon>
        <taxon>Gammaproteobacteria</taxon>
        <taxon>Moraxellales</taxon>
        <taxon>Moraxellaceae</taxon>
        <taxon>Acinetobacter</taxon>
        <taxon>Acinetobacter calcoaceticus/baumannii complex</taxon>
    </lineage>
</organism>
<evidence type="ECO:0000313" key="4">
    <source>
        <dbReference type="Proteomes" id="UP000501692"/>
    </source>
</evidence>
<dbReference type="InterPro" id="IPR041119">
    <property type="entry name" value="SLATT_6"/>
</dbReference>